<dbReference type="HOGENOM" id="CLU_1758694_0_0_1"/>
<keyword evidence="2" id="KW-1185">Reference proteome</keyword>
<dbReference type="AlphaFoldDB" id="R7YJK2"/>
<protein>
    <submittedName>
        <fullName evidence="1">Uncharacterized protein</fullName>
    </submittedName>
</protein>
<accession>R7YJK2</accession>
<dbReference type="OrthoDB" id="4997173at2759"/>
<name>R7YJK2_CONA1</name>
<dbReference type="Proteomes" id="UP000016924">
    <property type="component" value="Unassembled WGS sequence"/>
</dbReference>
<dbReference type="EMBL" id="JH767557">
    <property type="protein sequence ID" value="EON62082.1"/>
    <property type="molecule type" value="Genomic_DNA"/>
</dbReference>
<reference evidence="2" key="1">
    <citation type="submission" date="2012-06" db="EMBL/GenBank/DDBJ databases">
        <title>The genome sequence of Coniosporium apollinis CBS 100218.</title>
        <authorList>
            <consortium name="The Broad Institute Genome Sequencing Platform"/>
            <person name="Cuomo C."/>
            <person name="Gorbushina A."/>
            <person name="Noack S."/>
            <person name="Walker B."/>
            <person name="Young S.K."/>
            <person name="Zeng Q."/>
            <person name="Gargeya S."/>
            <person name="Fitzgerald M."/>
            <person name="Haas B."/>
            <person name="Abouelleil A."/>
            <person name="Alvarado L."/>
            <person name="Arachchi H.M."/>
            <person name="Berlin A.M."/>
            <person name="Chapman S.B."/>
            <person name="Goldberg J."/>
            <person name="Griggs A."/>
            <person name="Gujja S."/>
            <person name="Hansen M."/>
            <person name="Howarth C."/>
            <person name="Imamovic A."/>
            <person name="Larimer J."/>
            <person name="McCowan C."/>
            <person name="Montmayeur A."/>
            <person name="Murphy C."/>
            <person name="Neiman D."/>
            <person name="Pearson M."/>
            <person name="Priest M."/>
            <person name="Roberts A."/>
            <person name="Saif S."/>
            <person name="Shea T."/>
            <person name="Sisk P."/>
            <person name="Sykes S."/>
            <person name="Wortman J."/>
            <person name="Nusbaum C."/>
            <person name="Birren B."/>
        </authorList>
    </citation>
    <scope>NUCLEOTIDE SEQUENCE [LARGE SCALE GENOMIC DNA]</scope>
    <source>
        <strain evidence="2">CBS 100218</strain>
    </source>
</reference>
<dbReference type="RefSeq" id="XP_007777399.1">
    <property type="nucleotide sequence ID" value="XM_007779209.1"/>
</dbReference>
<dbReference type="GeneID" id="19898612"/>
<evidence type="ECO:0000313" key="2">
    <source>
        <dbReference type="Proteomes" id="UP000016924"/>
    </source>
</evidence>
<proteinExistence type="predicted"/>
<organism evidence="1 2">
    <name type="scientific">Coniosporium apollinis (strain CBS 100218)</name>
    <name type="common">Rock-inhabiting black yeast</name>
    <dbReference type="NCBI Taxonomy" id="1168221"/>
    <lineage>
        <taxon>Eukaryota</taxon>
        <taxon>Fungi</taxon>
        <taxon>Dikarya</taxon>
        <taxon>Ascomycota</taxon>
        <taxon>Pezizomycotina</taxon>
        <taxon>Dothideomycetes</taxon>
        <taxon>Dothideomycetes incertae sedis</taxon>
        <taxon>Coniosporium</taxon>
    </lineage>
</organism>
<sequence>MHESSVASALHQAGILTATRESQHEAESAFYKAAVFTFNAGIPPASIRDLRQKLDRVPTRILRHMNALTIRDGWTSYALPGVLGFFEDNEMAVHVEMVANVSSFERAKDALKRGAIIKDSMQHSRSGLSWYVHYDSSEVHTQAGWQPA</sequence>
<evidence type="ECO:0000313" key="1">
    <source>
        <dbReference type="EMBL" id="EON62082.1"/>
    </source>
</evidence>
<gene>
    <name evidence="1" type="ORF">W97_01301</name>
</gene>